<keyword evidence="3" id="KW-1185">Reference proteome</keyword>
<dbReference type="AlphaFoldDB" id="A0A401FV59"/>
<gene>
    <name evidence="2" type="ORF">DENIS_1810</name>
</gene>
<organism evidence="2 3">
    <name type="scientific">Desulfonema ishimotonii</name>
    <dbReference type="NCBI Taxonomy" id="45657"/>
    <lineage>
        <taxon>Bacteria</taxon>
        <taxon>Pseudomonadati</taxon>
        <taxon>Thermodesulfobacteriota</taxon>
        <taxon>Desulfobacteria</taxon>
        <taxon>Desulfobacterales</taxon>
        <taxon>Desulfococcaceae</taxon>
        <taxon>Desulfonema</taxon>
    </lineage>
</organism>
<evidence type="ECO:0000256" key="1">
    <source>
        <dbReference type="SAM" id="MobiDB-lite"/>
    </source>
</evidence>
<name>A0A401FV59_9BACT</name>
<reference evidence="3" key="1">
    <citation type="submission" date="2017-11" db="EMBL/GenBank/DDBJ databases">
        <authorList>
            <person name="Watanabe M."/>
            <person name="Kojima H."/>
        </authorList>
    </citation>
    <scope>NUCLEOTIDE SEQUENCE [LARGE SCALE GENOMIC DNA]</scope>
    <source>
        <strain evidence="3">Tokyo 01</strain>
    </source>
</reference>
<accession>A0A401FV59</accession>
<sequence>MPVIKGQYFITTSIGLPFNKGRETDLRHSSVFGKPVYIRIAPPRYQCTNCEGNPTTTQRSLFTLSYENRILISLINSTAEDAALKEGSGYGRPQTPRKHKNGLGTN</sequence>
<evidence type="ECO:0000313" key="2">
    <source>
        <dbReference type="EMBL" id="GBC60851.1"/>
    </source>
</evidence>
<proteinExistence type="predicted"/>
<reference evidence="3" key="2">
    <citation type="submission" date="2019-01" db="EMBL/GenBank/DDBJ databases">
        <title>Genome sequence of Desulfonema ishimotonii strain Tokyo 01.</title>
        <authorList>
            <person name="Fukui M."/>
        </authorList>
    </citation>
    <scope>NUCLEOTIDE SEQUENCE [LARGE SCALE GENOMIC DNA]</scope>
    <source>
        <strain evidence="3">Tokyo 01</strain>
    </source>
</reference>
<evidence type="ECO:0000313" key="3">
    <source>
        <dbReference type="Proteomes" id="UP000288096"/>
    </source>
</evidence>
<feature type="compositionally biased region" description="Basic residues" evidence="1">
    <location>
        <begin position="95"/>
        <end position="106"/>
    </location>
</feature>
<comment type="caution">
    <text evidence="2">The sequence shown here is derived from an EMBL/GenBank/DDBJ whole genome shotgun (WGS) entry which is preliminary data.</text>
</comment>
<dbReference type="OrthoDB" id="1014181at2"/>
<feature type="region of interest" description="Disordered" evidence="1">
    <location>
        <begin position="85"/>
        <end position="106"/>
    </location>
</feature>
<dbReference type="Proteomes" id="UP000288096">
    <property type="component" value="Unassembled WGS sequence"/>
</dbReference>
<protein>
    <submittedName>
        <fullName evidence="2">Uncharacterized protein</fullName>
    </submittedName>
</protein>
<dbReference type="EMBL" id="BEXT01000001">
    <property type="protein sequence ID" value="GBC60851.1"/>
    <property type="molecule type" value="Genomic_DNA"/>
</dbReference>